<evidence type="ECO:0000256" key="10">
    <source>
        <dbReference type="SAM" id="MobiDB-lite"/>
    </source>
</evidence>
<sequence>MIVQRFELATLSPDARRRLLRRSEREIHRELEAARAILDAVRERGDAALIELTERFDGVRLTPAAMKLDRAEIAERAEALRRAHPALDEAIRVAARQIEAFHRAQLPKPVWWTEVSPGVFAGERVTPIPDVAVYVPRGKGSFPSVLLMLAVPARVAGVPRRIVLTPPAPDGLDPAVVLAADHAGVDAVYTVGGAQAIAAVAFGTETVPKMHKVIGPGNAYVTAAKRLLVGTIDIGILAGPSEAIVLADGSADPERVARDWLNEAEHGPDSAALLVTDDGALLEAAEAALRRLLGRLPEGRRRFAEAVFRTYGGGVIARSMDEAIAFVNDYAPEHLVLHVRDPHALLWRLEHAGEILLGPWTPIALGNFVVGTNAILPTGGHAKTTSAVSVWDFLKRTSLAWATEAGYRRLRPYARLLAEVEGFPAHALALEDEEATETARPGEPAVGPVEAEGADDGNRRG</sequence>
<proteinExistence type="inferred from homology"/>
<feature type="binding site" evidence="8">
    <location>
        <position position="134"/>
    </location>
    <ligand>
        <name>NAD(+)</name>
        <dbReference type="ChEBI" id="CHEBI:57540"/>
    </ligand>
</feature>
<dbReference type="PRINTS" id="PR00083">
    <property type="entry name" value="HOLDHDRGNASE"/>
</dbReference>
<gene>
    <name evidence="11" type="ORF">HSCHL_0523</name>
</gene>
<comment type="similarity">
    <text evidence="2 6 9">Belongs to the histidinol dehydrogenase family.</text>
</comment>
<dbReference type="NCBIfam" id="TIGR00069">
    <property type="entry name" value="hisD"/>
    <property type="match status" value="1"/>
</dbReference>
<dbReference type="AlphaFoldDB" id="A0A2T5GDH5"/>
<evidence type="ECO:0000256" key="8">
    <source>
        <dbReference type="PIRSR" id="PIRSR000099-2"/>
    </source>
</evidence>
<dbReference type="GO" id="GO:0051287">
    <property type="term" value="F:NAD binding"/>
    <property type="evidence" value="ECO:0007669"/>
    <property type="project" value="InterPro"/>
</dbReference>
<evidence type="ECO:0000256" key="2">
    <source>
        <dbReference type="ARBA" id="ARBA00010178"/>
    </source>
</evidence>
<dbReference type="EMBL" id="PEBV01000005">
    <property type="protein sequence ID" value="PTQ54244.1"/>
    <property type="molecule type" value="Genomic_DNA"/>
</dbReference>
<keyword evidence="8" id="KW-0520">NAD</keyword>
<accession>A0A2T5GDH5</accession>
<feature type="active site" description="Proton acceptor" evidence="7">
    <location>
        <position position="333"/>
    </location>
</feature>
<evidence type="ECO:0000256" key="1">
    <source>
        <dbReference type="ARBA" id="ARBA00001947"/>
    </source>
</evidence>
<name>A0A2T5GDH5_HYDSH</name>
<dbReference type="Proteomes" id="UP000244180">
    <property type="component" value="Unassembled WGS sequence"/>
</dbReference>
<evidence type="ECO:0000313" key="12">
    <source>
        <dbReference type="Proteomes" id="UP000244180"/>
    </source>
</evidence>
<dbReference type="Gene3D" id="3.40.50.1980">
    <property type="entry name" value="Nitrogenase molybdenum iron protein domain"/>
    <property type="match status" value="2"/>
</dbReference>
<dbReference type="GO" id="GO:0000105">
    <property type="term" value="P:L-histidine biosynthetic process"/>
    <property type="evidence" value="ECO:0007669"/>
    <property type="project" value="InterPro"/>
</dbReference>
<protein>
    <submittedName>
        <fullName evidence="11">Histidinol dehydrogenase</fullName>
    </submittedName>
</protein>
<keyword evidence="5 6" id="KW-0560">Oxidoreductase</keyword>
<dbReference type="FunFam" id="3.40.50.1980:FF:000001">
    <property type="entry name" value="Histidinol dehydrogenase"/>
    <property type="match status" value="1"/>
</dbReference>
<evidence type="ECO:0000256" key="7">
    <source>
        <dbReference type="PIRSR" id="PIRSR000099-1"/>
    </source>
</evidence>
<dbReference type="Pfam" id="PF00815">
    <property type="entry name" value="Histidinol_dh"/>
    <property type="match status" value="1"/>
</dbReference>
<evidence type="ECO:0000313" key="11">
    <source>
        <dbReference type="EMBL" id="PTQ54244.1"/>
    </source>
</evidence>
<feature type="binding site" evidence="8">
    <location>
        <position position="218"/>
    </location>
    <ligand>
        <name>NAD(+)</name>
        <dbReference type="ChEBI" id="CHEBI:57540"/>
    </ligand>
</feature>
<dbReference type="PIRSF" id="PIRSF000099">
    <property type="entry name" value="Histidinol_dh"/>
    <property type="match status" value="1"/>
</dbReference>
<feature type="region of interest" description="Disordered" evidence="10">
    <location>
        <begin position="432"/>
        <end position="461"/>
    </location>
</feature>
<dbReference type="GO" id="GO:0005829">
    <property type="term" value="C:cytosol"/>
    <property type="evidence" value="ECO:0007669"/>
    <property type="project" value="TreeGrafter"/>
</dbReference>
<feature type="active site" description="Proton acceptor" evidence="7">
    <location>
        <position position="334"/>
    </location>
</feature>
<evidence type="ECO:0000256" key="4">
    <source>
        <dbReference type="ARBA" id="ARBA00022833"/>
    </source>
</evidence>
<dbReference type="PANTHER" id="PTHR21256">
    <property type="entry name" value="HISTIDINOL DEHYDROGENASE HDH"/>
    <property type="match status" value="1"/>
</dbReference>
<dbReference type="SUPFAM" id="SSF53720">
    <property type="entry name" value="ALDH-like"/>
    <property type="match status" value="1"/>
</dbReference>
<dbReference type="InterPro" id="IPR016161">
    <property type="entry name" value="Ald_DH/histidinol_DH"/>
</dbReference>
<keyword evidence="3" id="KW-0479">Metal-binding</keyword>
<dbReference type="GO" id="GO:0004399">
    <property type="term" value="F:histidinol dehydrogenase activity"/>
    <property type="evidence" value="ECO:0007669"/>
    <property type="project" value="InterPro"/>
</dbReference>
<dbReference type="InterPro" id="IPR022695">
    <property type="entry name" value="Histidinol_DH_monofunct"/>
</dbReference>
<dbReference type="PANTHER" id="PTHR21256:SF2">
    <property type="entry name" value="HISTIDINE BIOSYNTHESIS TRIFUNCTIONAL PROTEIN"/>
    <property type="match status" value="1"/>
</dbReference>
<evidence type="ECO:0000256" key="9">
    <source>
        <dbReference type="RuleBase" id="RU004175"/>
    </source>
</evidence>
<organism evidence="11 12">
    <name type="scientific">Hydrogenibacillus schlegelii</name>
    <name type="common">Bacillus schlegelii</name>
    <dbReference type="NCBI Taxonomy" id="1484"/>
    <lineage>
        <taxon>Bacteria</taxon>
        <taxon>Bacillati</taxon>
        <taxon>Bacillota</taxon>
        <taxon>Bacilli</taxon>
        <taxon>Bacillales</taxon>
        <taxon>Bacillales Family X. Incertae Sedis</taxon>
        <taxon>Hydrogenibacillus</taxon>
    </lineage>
</organism>
<reference evidence="11 12" key="1">
    <citation type="submission" date="2017-08" db="EMBL/GenBank/DDBJ databases">
        <title>Burning lignite coal seam in the remote Altai Mountains harbors a hydrogen-driven thermophilic microbial community.</title>
        <authorList>
            <person name="Kadnikov V.V."/>
            <person name="Mardanov A.V."/>
            <person name="Ivasenko D."/>
            <person name="Beletsky A.V."/>
            <person name="Karnachuk O.V."/>
            <person name="Ravin N.V."/>
        </authorList>
    </citation>
    <scope>NUCLEOTIDE SEQUENCE [LARGE SCALE GENOMIC DNA]</scope>
    <source>
        <strain evidence="11">AL33</strain>
    </source>
</reference>
<comment type="caution">
    <text evidence="11">The sequence shown here is derived from an EMBL/GenBank/DDBJ whole genome shotgun (WGS) entry which is preliminary data.</text>
</comment>
<dbReference type="GO" id="GO:0046872">
    <property type="term" value="F:metal ion binding"/>
    <property type="evidence" value="ECO:0007669"/>
    <property type="project" value="UniProtKB-KW"/>
</dbReference>
<evidence type="ECO:0000256" key="6">
    <source>
        <dbReference type="PIRNR" id="PIRNR000099"/>
    </source>
</evidence>
<feature type="binding site" evidence="8">
    <location>
        <position position="195"/>
    </location>
    <ligand>
        <name>NAD(+)</name>
        <dbReference type="ChEBI" id="CHEBI:57540"/>
    </ligand>
</feature>
<dbReference type="CDD" id="cd06572">
    <property type="entry name" value="Histidinol_dh"/>
    <property type="match status" value="1"/>
</dbReference>
<evidence type="ECO:0000256" key="3">
    <source>
        <dbReference type="ARBA" id="ARBA00022723"/>
    </source>
</evidence>
<evidence type="ECO:0000256" key="5">
    <source>
        <dbReference type="ARBA" id="ARBA00023002"/>
    </source>
</evidence>
<dbReference type="InterPro" id="IPR012131">
    <property type="entry name" value="Hstdl_DH"/>
</dbReference>
<comment type="cofactor">
    <cofactor evidence="1">
        <name>Zn(2+)</name>
        <dbReference type="ChEBI" id="CHEBI:29105"/>
    </cofactor>
</comment>
<keyword evidence="4" id="KW-0862">Zinc</keyword>
<dbReference type="Gene3D" id="1.20.5.1300">
    <property type="match status" value="1"/>
</dbReference>
<dbReference type="RefSeq" id="WP_272999722.1">
    <property type="nucleotide sequence ID" value="NZ_PEBV01000005.1"/>
</dbReference>